<keyword evidence="1 3" id="KW-0853">WD repeat</keyword>
<dbReference type="Proteomes" id="UP000449547">
    <property type="component" value="Unassembled WGS sequence"/>
</dbReference>
<dbReference type="GO" id="GO:0071013">
    <property type="term" value="C:catalytic step 2 spliceosome"/>
    <property type="evidence" value="ECO:0007669"/>
    <property type="project" value="TreeGrafter"/>
</dbReference>
<evidence type="ECO:0000256" key="1">
    <source>
        <dbReference type="ARBA" id="ARBA00022574"/>
    </source>
</evidence>
<dbReference type="PANTHER" id="PTHR44006">
    <property type="entry name" value="U5 SMALL NUCLEAR RIBONUCLEOPROTEIN 40 KDA PROTEIN"/>
    <property type="match status" value="1"/>
</dbReference>
<dbReference type="OrthoDB" id="1068471at2759"/>
<keyword evidence="2" id="KW-0677">Repeat</keyword>
<dbReference type="SUPFAM" id="SSF50978">
    <property type="entry name" value="WD40 repeat-like"/>
    <property type="match status" value="1"/>
</dbReference>
<accession>A0A642UWR6</accession>
<dbReference type="Gene3D" id="2.130.10.10">
    <property type="entry name" value="YVTN repeat-like/Quinoprotein amine dehydrogenase"/>
    <property type="match status" value="1"/>
</dbReference>
<evidence type="ECO:0000313" key="4">
    <source>
        <dbReference type="EMBL" id="KAA8906959.1"/>
    </source>
</evidence>
<feature type="repeat" description="WD" evidence="3">
    <location>
        <begin position="18"/>
        <end position="59"/>
    </location>
</feature>
<feature type="repeat" description="WD" evidence="3">
    <location>
        <begin position="63"/>
        <end position="102"/>
    </location>
</feature>
<evidence type="ECO:0000256" key="2">
    <source>
        <dbReference type="ARBA" id="ARBA00022737"/>
    </source>
</evidence>
<evidence type="ECO:0008006" key="6">
    <source>
        <dbReference type="Google" id="ProtNLM"/>
    </source>
</evidence>
<dbReference type="InterPro" id="IPR020472">
    <property type="entry name" value="WD40_PAC1"/>
</dbReference>
<dbReference type="VEuPathDB" id="FungiDB:DIURU_000643"/>
<dbReference type="PROSITE" id="PS50082">
    <property type="entry name" value="WD_REPEATS_2"/>
    <property type="match status" value="2"/>
</dbReference>
<reference evidence="4 5" key="1">
    <citation type="submission" date="2019-07" db="EMBL/GenBank/DDBJ databases">
        <title>Genome assembly of two rare yeast pathogens: Diutina rugosa and Trichomonascus ciferrii.</title>
        <authorList>
            <person name="Mixao V."/>
            <person name="Saus E."/>
            <person name="Hansen A."/>
            <person name="Lass-Flor C."/>
            <person name="Gabaldon T."/>
        </authorList>
    </citation>
    <scope>NUCLEOTIDE SEQUENCE [LARGE SCALE GENOMIC DNA]</scope>
    <source>
        <strain evidence="4 5">CBS 613</strain>
    </source>
</reference>
<dbReference type="SMART" id="SM00320">
    <property type="entry name" value="WD40"/>
    <property type="match status" value="4"/>
</dbReference>
<evidence type="ECO:0000313" key="5">
    <source>
        <dbReference type="Proteomes" id="UP000449547"/>
    </source>
</evidence>
<keyword evidence="5" id="KW-1185">Reference proteome</keyword>
<dbReference type="PRINTS" id="PR00320">
    <property type="entry name" value="GPROTEINBRPT"/>
</dbReference>
<dbReference type="Pfam" id="PF00400">
    <property type="entry name" value="WD40"/>
    <property type="match status" value="2"/>
</dbReference>
<proteinExistence type="predicted"/>
<dbReference type="GeneID" id="54779296"/>
<dbReference type="EMBL" id="SWFT01000027">
    <property type="protein sequence ID" value="KAA8906959.1"/>
    <property type="molecule type" value="Genomic_DNA"/>
</dbReference>
<dbReference type="InterPro" id="IPR036322">
    <property type="entry name" value="WD40_repeat_dom_sf"/>
</dbReference>
<gene>
    <name evidence="4" type="ORF">DIURU_000643</name>
</gene>
<comment type="caution">
    <text evidence="4">The sequence shown here is derived from an EMBL/GenBank/DDBJ whole genome shotgun (WGS) entry which is preliminary data.</text>
</comment>
<dbReference type="InterPro" id="IPR052234">
    <property type="entry name" value="U5_snRNP_Component"/>
</dbReference>
<dbReference type="InterPro" id="IPR001680">
    <property type="entry name" value="WD40_rpt"/>
</dbReference>
<dbReference type="RefSeq" id="XP_034014310.1">
    <property type="nucleotide sequence ID" value="XM_034158914.1"/>
</dbReference>
<dbReference type="PROSITE" id="PS50294">
    <property type="entry name" value="WD_REPEATS_REGION"/>
    <property type="match status" value="2"/>
</dbReference>
<evidence type="ECO:0000256" key="3">
    <source>
        <dbReference type="PROSITE-ProRule" id="PRU00221"/>
    </source>
</evidence>
<name>A0A642UWR6_DIURU</name>
<sequence length="305" mass="32737">MSIVRHRDAPKLGSEFELEGHQGAVLTAQFDPSGTRIASGGVDRSILLWHLPTTNIEANYGVIKGHKGAVTCVQWNDDRLLSASSDATVGYWDAETGSRLRNWKHKDTVNQVVALGVGAASVSDDGSLLVWDSREKNAVASVTSEFPLLTVATNSAQTTLWTAGVDGTVRAYDTRKFDQELWTCADLGDTITSLSANYDSSMLSVRLANGTLRVLNPRDTLPASMSRLTSSIFSGKAPKSLWGCRACFTPSGLEIISGGNGGVIFDVTSARLMRQFHDEDIVIDVAVTATNIVTATNKGLFIMPV</sequence>
<dbReference type="AlphaFoldDB" id="A0A642UWR6"/>
<protein>
    <recommendedName>
        <fullName evidence="6">Anaphase-promoting complex subunit 4 WD40 domain-containing protein</fullName>
    </recommendedName>
</protein>
<dbReference type="GO" id="GO:0003723">
    <property type="term" value="F:RNA binding"/>
    <property type="evidence" value="ECO:0007669"/>
    <property type="project" value="TreeGrafter"/>
</dbReference>
<dbReference type="PANTHER" id="PTHR44006:SF1">
    <property type="entry name" value="U5 SMALL NUCLEAR RIBONUCLEOPROTEIN 40 KDA PROTEIN"/>
    <property type="match status" value="1"/>
</dbReference>
<dbReference type="InterPro" id="IPR015943">
    <property type="entry name" value="WD40/YVTN_repeat-like_dom_sf"/>
</dbReference>
<organism evidence="4 5">
    <name type="scientific">Diutina rugosa</name>
    <name type="common">Yeast</name>
    <name type="synonym">Candida rugosa</name>
    <dbReference type="NCBI Taxonomy" id="5481"/>
    <lineage>
        <taxon>Eukaryota</taxon>
        <taxon>Fungi</taxon>
        <taxon>Dikarya</taxon>
        <taxon>Ascomycota</taxon>
        <taxon>Saccharomycotina</taxon>
        <taxon>Pichiomycetes</taxon>
        <taxon>Debaryomycetaceae</taxon>
        <taxon>Diutina</taxon>
    </lineage>
</organism>